<dbReference type="InterPro" id="IPR036388">
    <property type="entry name" value="WH-like_DNA-bd_sf"/>
</dbReference>
<dbReference type="GO" id="GO:0003700">
    <property type="term" value="F:DNA-binding transcription factor activity"/>
    <property type="evidence" value="ECO:0007669"/>
    <property type="project" value="InterPro"/>
</dbReference>
<dbReference type="Pfam" id="PF00392">
    <property type="entry name" value="GntR"/>
    <property type="match status" value="1"/>
</dbReference>
<dbReference type="InterPro" id="IPR036390">
    <property type="entry name" value="WH_DNA-bd_sf"/>
</dbReference>
<dbReference type="EMBL" id="JAJOMB010000011">
    <property type="protein sequence ID" value="MCD5313274.1"/>
    <property type="molecule type" value="Genomic_DNA"/>
</dbReference>
<reference evidence="6" key="1">
    <citation type="submission" date="2021-11" db="EMBL/GenBank/DDBJ databases">
        <title>Streptomyces corallinus and Kineosporia corallina sp. nov., two new coral-derived marine actinobacteria.</title>
        <authorList>
            <person name="Buangrab K."/>
            <person name="Sutthacheep M."/>
            <person name="Yeemin T."/>
            <person name="Harunari E."/>
            <person name="Igarashi Y."/>
            <person name="Sripreechasak P."/>
            <person name="Kanchanasin P."/>
            <person name="Tanasupawat S."/>
            <person name="Phongsopitanun W."/>
        </authorList>
    </citation>
    <scope>NUCLEOTIDE SEQUENCE</scope>
    <source>
        <strain evidence="6">JCM 31032</strain>
    </source>
</reference>
<evidence type="ECO:0000313" key="7">
    <source>
        <dbReference type="Proteomes" id="UP001138997"/>
    </source>
</evidence>
<organism evidence="6 7">
    <name type="scientific">Kineosporia babensis</name>
    <dbReference type="NCBI Taxonomy" id="499548"/>
    <lineage>
        <taxon>Bacteria</taxon>
        <taxon>Bacillati</taxon>
        <taxon>Actinomycetota</taxon>
        <taxon>Actinomycetes</taxon>
        <taxon>Kineosporiales</taxon>
        <taxon>Kineosporiaceae</taxon>
        <taxon>Kineosporia</taxon>
    </lineage>
</organism>
<sequence>MPVSLHLLLADHLAARIQAGHYPPGAPLPSLPDLEHEGYPIRTARDALRRLVREGWAEQLADGGFVVAGEAPDTDWDQVYQQVETLLQAWHGKPAEPGQPGTGGVTLRGPMP</sequence>
<dbReference type="PROSITE" id="PS50949">
    <property type="entry name" value="HTH_GNTR"/>
    <property type="match status" value="1"/>
</dbReference>
<dbReference type="SUPFAM" id="SSF46785">
    <property type="entry name" value="Winged helix' DNA-binding domain"/>
    <property type="match status" value="1"/>
</dbReference>
<dbReference type="AlphaFoldDB" id="A0A9X1NG42"/>
<evidence type="ECO:0000256" key="3">
    <source>
        <dbReference type="ARBA" id="ARBA00023163"/>
    </source>
</evidence>
<evidence type="ECO:0000313" key="6">
    <source>
        <dbReference type="EMBL" id="MCD5313274.1"/>
    </source>
</evidence>
<keyword evidence="2" id="KW-0238">DNA-binding</keyword>
<gene>
    <name evidence="6" type="ORF">LR394_20410</name>
</gene>
<dbReference type="GO" id="GO:0003677">
    <property type="term" value="F:DNA binding"/>
    <property type="evidence" value="ECO:0007669"/>
    <property type="project" value="UniProtKB-KW"/>
</dbReference>
<dbReference type="RefSeq" id="WP_231444318.1">
    <property type="nucleotide sequence ID" value="NZ_JAJOMB010000011.1"/>
</dbReference>
<dbReference type="Gene3D" id="1.10.10.10">
    <property type="entry name" value="Winged helix-like DNA-binding domain superfamily/Winged helix DNA-binding domain"/>
    <property type="match status" value="1"/>
</dbReference>
<accession>A0A9X1NG42</accession>
<proteinExistence type="predicted"/>
<comment type="caution">
    <text evidence="6">The sequence shown here is derived from an EMBL/GenBank/DDBJ whole genome shotgun (WGS) entry which is preliminary data.</text>
</comment>
<dbReference type="InterPro" id="IPR000524">
    <property type="entry name" value="Tscrpt_reg_HTH_GntR"/>
</dbReference>
<feature type="domain" description="HTH gntR-type" evidence="5">
    <location>
        <begin position="3"/>
        <end position="70"/>
    </location>
</feature>
<name>A0A9X1NG42_9ACTN</name>
<evidence type="ECO:0000256" key="4">
    <source>
        <dbReference type="SAM" id="MobiDB-lite"/>
    </source>
</evidence>
<evidence type="ECO:0000256" key="1">
    <source>
        <dbReference type="ARBA" id="ARBA00023015"/>
    </source>
</evidence>
<keyword evidence="7" id="KW-1185">Reference proteome</keyword>
<dbReference type="Proteomes" id="UP001138997">
    <property type="component" value="Unassembled WGS sequence"/>
</dbReference>
<evidence type="ECO:0000259" key="5">
    <source>
        <dbReference type="PROSITE" id="PS50949"/>
    </source>
</evidence>
<protein>
    <submittedName>
        <fullName evidence="6">GntR family transcriptional regulator</fullName>
    </submittedName>
</protein>
<evidence type="ECO:0000256" key="2">
    <source>
        <dbReference type="ARBA" id="ARBA00023125"/>
    </source>
</evidence>
<keyword evidence="3" id="KW-0804">Transcription</keyword>
<keyword evidence="1" id="KW-0805">Transcription regulation</keyword>
<feature type="region of interest" description="Disordered" evidence="4">
    <location>
        <begin position="90"/>
        <end position="112"/>
    </location>
</feature>